<accession>A0A267MM38</accession>
<dbReference type="EMBL" id="NIBG01000002">
    <property type="protein sequence ID" value="PAB60659.1"/>
    <property type="molecule type" value="Genomic_DNA"/>
</dbReference>
<evidence type="ECO:0000313" key="2">
    <source>
        <dbReference type="Proteomes" id="UP000216024"/>
    </source>
</evidence>
<keyword evidence="2" id="KW-1185">Reference proteome</keyword>
<proteinExistence type="predicted"/>
<dbReference type="Proteomes" id="UP000216024">
    <property type="component" value="Unassembled WGS sequence"/>
</dbReference>
<organism evidence="1 2">
    <name type="scientific">Anaeromicrobium sediminis</name>
    <dbReference type="NCBI Taxonomy" id="1478221"/>
    <lineage>
        <taxon>Bacteria</taxon>
        <taxon>Bacillati</taxon>
        <taxon>Bacillota</taxon>
        <taxon>Clostridia</taxon>
        <taxon>Peptostreptococcales</taxon>
        <taxon>Thermotaleaceae</taxon>
        <taxon>Anaeromicrobium</taxon>
    </lineage>
</organism>
<evidence type="ECO:0000313" key="1">
    <source>
        <dbReference type="EMBL" id="PAB60659.1"/>
    </source>
</evidence>
<name>A0A267MM38_9FIRM</name>
<comment type="caution">
    <text evidence="1">The sequence shown here is derived from an EMBL/GenBank/DDBJ whole genome shotgun (WGS) entry which is preliminary data.</text>
</comment>
<dbReference type="OrthoDB" id="9771846at2"/>
<reference evidence="1 2" key="1">
    <citation type="submission" date="2017-06" db="EMBL/GenBank/DDBJ databases">
        <title>Draft genome sequence of anaerobic fermentative bacterium Anaeromicrobium sediminis DY2726D isolated from West Pacific Ocean sediments.</title>
        <authorList>
            <person name="Zeng X."/>
        </authorList>
    </citation>
    <scope>NUCLEOTIDE SEQUENCE [LARGE SCALE GENOMIC DNA]</scope>
    <source>
        <strain evidence="1 2">DY2726D</strain>
    </source>
</reference>
<dbReference type="RefSeq" id="WP_095131120.1">
    <property type="nucleotide sequence ID" value="NZ_NIBG01000002.1"/>
</dbReference>
<dbReference type="AlphaFoldDB" id="A0A267MM38"/>
<gene>
    <name evidence="1" type="ORF">CCE28_03715</name>
</gene>
<sequence length="361" mass="43155">MDDNKVICFSCLTAYHIFVSYILSKTVYKSNYKIIILSDWRSDVRKAYGNLKKLNIWDEIILAKENSQTLNIVLQQINELDLKNIDVLHSFSWWGSNFNYHLINSVLDKTKVILTDEGLGTYFVKEFDEHLNKKFNYHTLDFNRVSEIWLFDKQLYISKLNKPLRDIQFKKYIDSDLKFEICDELNIIFDYKHEKKDWDILFLDQSLTPSNITSYIEEKYLLMSIIKAAKDYKVLLKKHPIHSNLKFVGLDVNIIEHNIPWEVIYLNEYIENKPQKQNKIIMTYNSSSFLNTRIIFKDINNNFISLSNLLNNFASKTEMNVMFEKFYEKFKKSYRENFYEVKSLVELQYVLNNISNTQKII</sequence>
<protein>
    <submittedName>
        <fullName evidence="1">Uncharacterized protein</fullName>
    </submittedName>
</protein>